<name>A0A0F3IG92_9GAMM</name>
<accession>A0A0F3IG92</accession>
<dbReference type="CDD" id="cd08650">
    <property type="entry name" value="FMT_core_HypX_N"/>
    <property type="match status" value="1"/>
</dbReference>
<dbReference type="InterPro" id="IPR047180">
    <property type="entry name" value="HoxX-like"/>
</dbReference>
<reference evidence="2 3" key="2">
    <citation type="journal article" date="2016" name="Microb. Ecol.">
        <title>Genome Characteristics of a Novel Type I Methanotroph (Sn10-6) Isolated from a Flooded Indian Rice Field.</title>
        <authorList>
            <person name="Rahalkar M.C."/>
            <person name="Pandit P.S."/>
            <person name="Dhakephalkar P.K."/>
            <person name="Pore S."/>
            <person name="Arora P."/>
            <person name="Kapse N."/>
        </authorList>
    </citation>
    <scope>NUCLEOTIDE SEQUENCE [LARGE SCALE GENOMIC DNA]</scope>
    <source>
        <strain evidence="2 3">Sn10-6</strain>
    </source>
</reference>
<feature type="non-terminal residue" evidence="2">
    <location>
        <position position="275"/>
    </location>
</feature>
<evidence type="ECO:0000259" key="1">
    <source>
        <dbReference type="Pfam" id="PF02911"/>
    </source>
</evidence>
<protein>
    <recommendedName>
        <fullName evidence="1">Formyl transferase C-terminal domain-containing protein</fullName>
    </recommendedName>
</protein>
<dbReference type="InterPro" id="IPR005793">
    <property type="entry name" value="Formyl_trans_C"/>
</dbReference>
<gene>
    <name evidence="2" type="ORF">VZ94_16175</name>
</gene>
<dbReference type="CDD" id="cd08701">
    <property type="entry name" value="FMT_C_HypX"/>
    <property type="match status" value="1"/>
</dbReference>
<reference evidence="3" key="1">
    <citation type="submission" date="2015-03" db="EMBL/GenBank/DDBJ databases">
        <title>Draft genome sequence of a novel methanotroph (Sn10-6) isolated from flooded ricefield rhizosphere in India.</title>
        <authorList>
            <person name="Pandit P.S."/>
            <person name="Pore S.D."/>
            <person name="Arora P."/>
            <person name="Kapse N.G."/>
            <person name="Dhakephalkar P.K."/>
            <person name="Rahalkar M.C."/>
        </authorList>
    </citation>
    <scope>NUCLEOTIDE SEQUENCE [LARGE SCALE GENOMIC DNA]</scope>
    <source>
        <strain evidence="3">Sn10-6</strain>
    </source>
</reference>
<dbReference type="SUPFAM" id="SSF53328">
    <property type="entry name" value="Formyltransferase"/>
    <property type="match status" value="1"/>
</dbReference>
<evidence type="ECO:0000313" key="3">
    <source>
        <dbReference type="Proteomes" id="UP000033684"/>
    </source>
</evidence>
<sequence>MRILLISSAFSGLTQRFYTELEDAGYTVSVTLHLGDMQALRNAVDVFHPNLIFCPYLTKRLPVDIYENYLCLIVHPGIKGDRGPSSLDWAIQSNVSQWGVSLLAAAEEMDAGDIWSHKTFPMRTCTKSNLFYHEVTQAAVACLWEALSFFSAPSFRPEVQDYSRPDYQGQTLPMMCQAERALDWKQHSTAEILRRIHAADGVPGVLDNIAGKSVYLFNAHAEPNLRGKPGTLIAQCEQAICMATRDGAIWLGHLQEKLANGSKGINTGNPSIRRR</sequence>
<dbReference type="GO" id="GO:0003824">
    <property type="term" value="F:catalytic activity"/>
    <property type="evidence" value="ECO:0007669"/>
    <property type="project" value="InterPro"/>
</dbReference>
<proteinExistence type="predicted"/>
<dbReference type="InterPro" id="IPR011034">
    <property type="entry name" value="Formyl_transferase-like_C_sf"/>
</dbReference>
<dbReference type="PANTHER" id="PTHR43388">
    <property type="entry name" value="HYDROGENASE MATURATION FACTOR HOXX"/>
    <property type="match status" value="1"/>
</dbReference>
<comment type="caution">
    <text evidence="2">The sequence shown here is derived from an EMBL/GenBank/DDBJ whole genome shotgun (WGS) entry which is preliminary data.</text>
</comment>
<dbReference type="PANTHER" id="PTHR43388:SF1">
    <property type="entry name" value="HYDROGENASE MATURATION FACTOR HOXX"/>
    <property type="match status" value="1"/>
</dbReference>
<dbReference type="AlphaFoldDB" id="A0A0F3IG92"/>
<dbReference type="Gene3D" id="3.40.50.12230">
    <property type="match status" value="1"/>
</dbReference>
<evidence type="ECO:0000313" key="2">
    <source>
        <dbReference type="EMBL" id="KJV05707.1"/>
    </source>
</evidence>
<keyword evidence="3" id="KW-1185">Reference proteome</keyword>
<dbReference type="InterPro" id="IPR036477">
    <property type="entry name" value="Formyl_transf_N_sf"/>
</dbReference>
<dbReference type="Pfam" id="PF02911">
    <property type="entry name" value="Formyl_trans_C"/>
    <property type="match status" value="1"/>
</dbReference>
<feature type="domain" description="Formyl transferase C-terminal" evidence="1">
    <location>
        <begin position="177"/>
        <end position="256"/>
    </location>
</feature>
<organism evidence="2 3">
    <name type="scientific">Methylocucumis oryzae</name>
    <dbReference type="NCBI Taxonomy" id="1632867"/>
    <lineage>
        <taxon>Bacteria</taxon>
        <taxon>Pseudomonadati</taxon>
        <taxon>Pseudomonadota</taxon>
        <taxon>Gammaproteobacteria</taxon>
        <taxon>Methylococcales</taxon>
        <taxon>Methylococcaceae</taxon>
        <taxon>Methylocucumis</taxon>
    </lineage>
</organism>
<dbReference type="Proteomes" id="UP000033684">
    <property type="component" value="Unassembled WGS sequence"/>
</dbReference>
<dbReference type="SUPFAM" id="SSF50486">
    <property type="entry name" value="FMT C-terminal domain-like"/>
    <property type="match status" value="1"/>
</dbReference>
<dbReference type="EMBL" id="LAJX01000186">
    <property type="protein sequence ID" value="KJV05707.1"/>
    <property type="molecule type" value="Genomic_DNA"/>
</dbReference>